<evidence type="ECO:0000313" key="1">
    <source>
        <dbReference type="EMBL" id="UZH56168.1"/>
    </source>
</evidence>
<dbReference type="PROSITE" id="PS51257">
    <property type="entry name" value="PROKAR_LIPOPROTEIN"/>
    <property type="match status" value="1"/>
</dbReference>
<evidence type="ECO:0008006" key="3">
    <source>
        <dbReference type="Google" id="ProtNLM"/>
    </source>
</evidence>
<accession>A0ABY6NTM2</accession>
<reference evidence="1" key="1">
    <citation type="submission" date="2021-02" db="EMBL/GenBank/DDBJ databases">
        <title>Salinimicrobium sp. nov. isolated from seawater in Tongyeong, Republic of Korea.</title>
        <authorList>
            <person name="Lee S.-J."/>
        </authorList>
    </citation>
    <scope>NUCLEOTIDE SEQUENCE</scope>
    <source>
        <strain evidence="1">HN-2-9-2</strain>
    </source>
</reference>
<keyword evidence="2" id="KW-1185">Reference proteome</keyword>
<organism evidence="1 2">
    <name type="scientific">Salinimicrobium tongyeongense</name>
    <dbReference type="NCBI Taxonomy" id="2809707"/>
    <lineage>
        <taxon>Bacteria</taxon>
        <taxon>Pseudomonadati</taxon>
        <taxon>Bacteroidota</taxon>
        <taxon>Flavobacteriia</taxon>
        <taxon>Flavobacteriales</taxon>
        <taxon>Flavobacteriaceae</taxon>
        <taxon>Salinimicrobium</taxon>
    </lineage>
</organism>
<proteinExistence type="predicted"/>
<protein>
    <recommendedName>
        <fullName evidence="3">Lipoprotein</fullName>
    </recommendedName>
</protein>
<dbReference type="RefSeq" id="WP_265164620.1">
    <property type="nucleotide sequence ID" value="NZ_CP069620.1"/>
</dbReference>
<evidence type="ECO:0000313" key="2">
    <source>
        <dbReference type="Proteomes" id="UP001163981"/>
    </source>
</evidence>
<sequence length="105" mass="12141">MKINSSILYMIMLVGFLGIQSCSEDDSNNSDDNIAGCNNFEANSEQFQEALIAYSQNPTPQTCEAYKDALLDFYDNYNDCPFWKDNYQEYYEEIENYNCSEEAVD</sequence>
<gene>
    <name evidence="1" type="ORF">JRG66_04700</name>
</gene>
<dbReference type="Proteomes" id="UP001163981">
    <property type="component" value="Chromosome"/>
</dbReference>
<name>A0ABY6NTM2_9FLAO</name>
<dbReference type="EMBL" id="CP069620">
    <property type="protein sequence ID" value="UZH56168.1"/>
    <property type="molecule type" value="Genomic_DNA"/>
</dbReference>